<reference evidence="3" key="1">
    <citation type="submission" date="2023-02" db="EMBL/GenBank/DDBJ databases">
        <title>Mating type loci evolution in Malassezia.</title>
        <authorList>
            <person name="Coelho M.A."/>
        </authorList>
    </citation>
    <scope>NUCLEOTIDE SEQUENCE</scope>
    <source>
        <strain evidence="3">CBS 14136</strain>
    </source>
</reference>
<proteinExistence type="predicted"/>
<dbReference type="Pfam" id="PF10429">
    <property type="entry name" value="Mtr2"/>
    <property type="match status" value="1"/>
</dbReference>
<evidence type="ECO:0000313" key="4">
    <source>
        <dbReference type="Proteomes" id="UP001214628"/>
    </source>
</evidence>
<dbReference type="Gene3D" id="3.10.450.50">
    <property type="match status" value="1"/>
</dbReference>
<dbReference type="InterPro" id="IPR019488">
    <property type="entry name" value="Nucl_pore_RNA_shuttling_Mtr2"/>
</dbReference>
<name>A0AAF0JEU2_9BASI</name>
<sequence>MNSDEKQPSTPAWLMEYTSNAAETFVTAYYAAADSPQRSQLLPSLYLSNSSIAWNGNPISGSIQFAQLLDAQPGTQHEIQSFDCHPLGPAGDQDHREAPSLLLVVSGTVAHYTPESLAKTENSAPKSASAPAGAATSKRKFDADAPLSTHPRVFSQSFVLVSGARSGAEGGVPFVWTPNRPASKNKGSSTDTRASKTVARYFIQADALRFVG</sequence>
<dbReference type="InterPro" id="IPR032710">
    <property type="entry name" value="NTF2-like_dom_sf"/>
</dbReference>
<evidence type="ECO:0000256" key="1">
    <source>
        <dbReference type="SAM" id="MobiDB-lite"/>
    </source>
</evidence>
<feature type="domain" description="NTF2" evidence="2">
    <location>
        <begin position="21"/>
        <end position="210"/>
    </location>
</feature>
<evidence type="ECO:0000259" key="2">
    <source>
        <dbReference type="PROSITE" id="PS50177"/>
    </source>
</evidence>
<gene>
    <name evidence="3" type="ORF">MPSI1_002703</name>
</gene>
<dbReference type="SUPFAM" id="SSF54427">
    <property type="entry name" value="NTF2-like"/>
    <property type="match status" value="1"/>
</dbReference>
<dbReference type="AlphaFoldDB" id="A0AAF0JEU2"/>
<dbReference type="Proteomes" id="UP001214628">
    <property type="component" value="Chromosome 3"/>
</dbReference>
<dbReference type="InterPro" id="IPR045875">
    <property type="entry name" value="NTF2"/>
</dbReference>
<dbReference type="GO" id="GO:0006913">
    <property type="term" value="P:nucleocytoplasmic transport"/>
    <property type="evidence" value="ECO:0007669"/>
    <property type="project" value="InterPro"/>
</dbReference>
<organism evidence="3 4">
    <name type="scientific">Malassezia psittaci</name>
    <dbReference type="NCBI Taxonomy" id="1821823"/>
    <lineage>
        <taxon>Eukaryota</taxon>
        <taxon>Fungi</taxon>
        <taxon>Dikarya</taxon>
        <taxon>Basidiomycota</taxon>
        <taxon>Ustilaginomycotina</taxon>
        <taxon>Malasseziomycetes</taxon>
        <taxon>Malasseziales</taxon>
        <taxon>Malasseziaceae</taxon>
        <taxon>Malassezia</taxon>
    </lineage>
</organism>
<accession>A0AAF0JEU2</accession>
<dbReference type="PROSITE" id="PS50177">
    <property type="entry name" value="NTF2_DOMAIN"/>
    <property type="match status" value="1"/>
</dbReference>
<protein>
    <recommendedName>
        <fullName evidence="2">NTF2 domain-containing protein</fullName>
    </recommendedName>
</protein>
<dbReference type="EMBL" id="CP118377">
    <property type="protein sequence ID" value="WFD44038.1"/>
    <property type="molecule type" value="Genomic_DNA"/>
</dbReference>
<dbReference type="InterPro" id="IPR018222">
    <property type="entry name" value="Nuclear_transport_factor_2_euk"/>
</dbReference>
<feature type="region of interest" description="Disordered" evidence="1">
    <location>
        <begin position="116"/>
        <end position="142"/>
    </location>
</feature>
<evidence type="ECO:0000313" key="3">
    <source>
        <dbReference type="EMBL" id="WFD44038.1"/>
    </source>
</evidence>
<feature type="compositionally biased region" description="Low complexity" evidence="1">
    <location>
        <begin position="123"/>
        <end position="136"/>
    </location>
</feature>
<dbReference type="PANTHER" id="PTHR12612">
    <property type="entry name" value="NUCLEAR TRANSPORT FACTOR 2"/>
    <property type="match status" value="1"/>
</dbReference>
<keyword evidence="4" id="KW-1185">Reference proteome</keyword>